<dbReference type="AlphaFoldDB" id="A0A9W7JDA5"/>
<evidence type="ECO:0000313" key="1">
    <source>
        <dbReference type="EMBL" id="GMJ11314.1"/>
    </source>
</evidence>
<proteinExistence type="predicted"/>
<dbReference type="OrthoDB" id="1483986at2759"/>
<dbReference type="EMBL" id="BSYR01000061">
    <property type="protein sequence ID" value="GMJ11314.1"/>
    <property type="molecule type" value="Genomic_DNA"/>
</dbReference>
<name>A0A9W7JDA5_HIBTR</name>
<dbReference type="Proteomes" id="UP001165190">
    <property type="component" value="Unassembled WGS sequence"/>
</dbReference>
<dbReference type="InterPro" id="IPR023213">
    <property type="entry name" value="CAT-like_dom_sf"/>
</dbReference>
<protein>
    <recommendedName>
        <fullName evidence="3">Benzyl alcohol O-benzoyltransferase</fullName>
    </recommendedName>
</protein>
<organism evidence="1 2">
    <name type="scientific">Hibiscus trionum</name>
    <name type="common">Flower of an hour</name>
    <dbReference type="NCBI Taxonomy" id="183268"/>
    <lineage>
        <taxon>Eukaryota</taxon>
        <taxon>Viridiplantae</taxon>
        <taxon>Streptophyta</taxon>
        <taxon>Embryophyta</taxon>
        <taxon>Tracheophyta</taxon>
        <taxon>Spermatophyta</taxon>
        <taxon>Magnoliopsida</taxon>
        <taxon>eudicotyledons</taxon>
        <taxon>Gunneridae</taxon>
        <taxon>Pentapetalae</taxon>
        <taxon>rosids</taxon>
        <taxon>malvids</taxon>
        <taxon>Malvales</taxon>
        <taxon>Malvaceae</taxon>
        <taxon>Malvoideae</taxon>
        <taxon>Hibiscus</taxon>
    </lineage>
</organism>
<gene>
    <name evidence="1" type="ORF">HRI_004800600</name>
</gene>
<evidence type="ECO:0000313" key="2">
    <source>
        <dbReference type="Proteomes" id="UP001165190"/>
    </source>
</evidence>
<reference evidence="1" key="1">
    <citation type="submission" date="2023-05" db="EMBL/GenBank/DDBJ databases">
        <title>Genome and transcriptome analyses reveal genes involved in the formation of fine ridges on petal epidermal cells in Hibiscus trionum.</title>
        <authorList>
            <person name="Koshimizu S."/>
            <person name="Masuda S."/>
            <person name="Ishii T."/>
            <person name="Shirasu K."/>
            <person name="Hoshino A."/>
            <person name="Arita M."/>
        </authorList>
    </citation>
    <scope>NUCLEOTIDE SEQUENCE</scope>
    <source>
        <strain evidence="1">Hamamatsu line</strain>
    </source>
</reference>
<accession>A0A9W7JDA5</accession>
<evidence type="ECO:0008006" key="3">
    <source>
        <dbReference type="Google" id="ProtNLM"/>
    </source>
</evidence>
<keyword evidence="2" id="KW-1185">Reference proteome</keyword>
<sequence>MKPLADLMVIKGRPHFTAIRSYLVSDVTRAGFGDADFGWGKAVYGGPAKGGVGAIPGLASFLIPFKKKKGEAGIVLPITLPTQAMEMFVKELDAMLKGNPSGRKSTFISSSL</sequence>
<dbReference type="Pfam" id="PF02458">
    <property type="entry name" value="Transferase"/>
    <property type="match status" value="1"/>
</dbReference>
<comment type="caution">
    <text evidence="1">The sequence shown here is derived from an EMBL/GenBank/DDBJ whole genome shotgun (WGS) entry which is preliminary data.</text>
</comment>
<dbReference type="Gene3D" id="3.30.559.10">
    <property type="entry name" value="Chloramphenicol acetyltransferase-like domain"/>
    <property type="match status" value="1"/>
</dbReference>